<accession>A0A5J6V7F6</accession>
<evidence type="ECO:0000256" key="4">
    <source>
        <dbReference type="PIRSR" id="PIRSR605708-2"/>
    </source>
</evidence>
<feature type="binding site" evidence="4">
    <location>
        <position position="339"/>
    </location>
    <ligand>
        <name>Fe cation</name>
        <dbReference type="ChEBI" id="CHEBI:24875"/>
    </ligand>
</feature>
<dbReference type="Gene3D" id="2.60.120.10">
    <property type="entry name" value="Jelly Rolls"/>
    <property type="match status" value="2"/>
</dbReference>
<dbReference type="RefSeq" id="WP_158061398.1">
    <property type="nucleotide sequence ID" value="NZ_CP044427.1"/>
</dbReference>
<feature type="binding site" evidence="4">
    <location>
        <position position="348"/>
    </location>
    <ligand>
        <name>homogentisate</name>
        <dbReference type="ChEBI" id="CHEBI:16169"/>
    </ligand>
</feature>
<comment type="cofactor">
    <cofactor evidence="1 4">
        <name>Fe cation</name>
        <dbReference type="ChEBI" id="CHEBI:24875"/>
    </cofactor>
</comment>
<dbReference type="PANTHER" id="PTHR11056:SF0">
    <property type="entry name" value="HOMOGENTISATE 1,2-DIOXYGENASE"/>
    <property type="match status" value="1"/>
</dbReference>
<dbReference type="InterPro" id="IPR046451">
    <property type="entry name" value="HgmA_C"/>
</dbReference>
<evidence type="ECO:0000259" key="6">
    <source>
        <dbReference type="Pfam" id="PF04209"/>
    </source>
</evidence>
<feature type="active site" description="Proton acceptor" evidence="3">
    <location>
        <position position="295"/>
    </location>
</feature>
<proteinExistence type="inferred from homology"/>
<name>A0A5J6V7F6_9MICO</name>
<feature type="binding site" evidence="4">
    <location>
        <position position="332"/>
    </location>
    <ligand>
        <name>Fe cation</name>
        <dbReference type="ChEBI" id="CHEBI:24875"/>
    </ligand>
</feature>
<dbReference type="EMBL" id="CP044427">
    <property type="protein sequence ID" value="QFG69013.1"/>
    <property type="molecule type" value="Genomic_DNA"/>
</dbReference>
<reference evidence="7 8" key="1">
    <citation type="submission" date="2019-09" db="EMBL/GenBank/DDBJ databases">
        <title>Serinicoccus pratensis sp. nov., isolated from meadow soil.</title>
        <authorList>
            <person name="Zhang W."/>
        </authorList>
    </citation>
    <scope>NUCLEOTIDE SEQUENCE [LARGE SCALE GENOMIC DNA]</scope>
    <source>
        <strain evidence="7 8">W204</strain>
    </source>
</reference>
<dbReference type="SUPFAM" id="SSF51182">
    <property type="entry name" value="RmlC-like cupins"/>
    <property type="match status" value="1"/>
</dbReference>
<sequence>MAHYQCRGKVPPKRHTQHRDEQGNLYYEELMGEEGFSSDSSLLYHRNIPSAIAEARVWDLGDMSTVPNHPLLPRHLLLHDLFVESRAQDGTATVEQGVDVVSGRRLVLGNADVRLLYVVADTPSPYYRNGIGDECVYVERGGARVETVFGAFDVAQGDYMMIPRATTHRWIPLVEGDADFVEPLRAYVIEANSHIGPPKRYLSRFGQMLEHAPYCERDLRTPQGPLLAEDVGADRDEPTEVYIKHRGSGEHSTGGMVGTVYTYPYHPFDVVGWDGCLYPYVFNIRDFEPITGRVHQPPPVHQVFEGHNFVICNFVPRKVDYHPLAVPVPYYHSNVDSDEIMFYVDGDYEARKGSGIGKGSVSVHPGGHAHGPQPGATEASLGVEYFDETAVMVDTFRPLELGEAGLAVDDGKYAGSWGRGLAAARGGQPGSDEVFSTT</sequence>
<dbReference type="GO" id="GO:0046872">
    <property type="term" value="F:metal ion binding"/>
    <property type="evidence" value="ECO:0007669"/>
    <property type="project" value="UniProtKB-KW"/>
</dbReference>
<feature type="region of interest" description="Disordered" evidence="5">
    <location>
        <begin position="1"/>
        <end position="20"/>
    </location>
</feature>
<organism evidence="7 8">
    <name type="scientific">Ornithinimicrobium pratense</name>
    <dbReference type="NCBI Taxonomy" id="2593973"/>
    <lineage>
        <taxon>Bacteria</taxon>
        <taxon>Bacillati</taxon>
        <taxon>Actinomycetota</taxon>
        <taxon>Actinomycetes</taxon>
        <taxon>Micrococcales</taxon>
        <taxon>Ornithinimicrobiaceae</taxon>
        <taxon>Ornithinimicrobium</taxon>
    </lineage>
</organism>
<dbReference type="OrthoDB" id="9811253at2"/>
<dbReference type="GO" id="GO:0006559">
    <property type="term" value="P:L-phenylalanine catabolic process"/>
    <property type="evidence" value="ECO:0007669"/>
    <property type="project" value="InterPro"/>
</dbReference>
<dbReference type="AlphaFoldDB" id="A0A5J6V7F6"/>
<dbReference type="GO" id="GO:0004411">
    <property type="term" value="F:homogentisate 1,2-dioxygenase activity"/>
    <property type="evidence" value="ECO:0007669"/>
    <property type="project" value="InterPro"/>
</dbReference>
<dbReference type="Pfam" id="PF04209">
    <property type="entry name" value="HgmA_C"/>
    <property type="match status" value="1"/>
</dbReference>
<dbReference type="GO" id="GO:0005737">
    <property type="term" value="C:cytoplasm"/>
    <property type="evidence" value="ECO:0007669"/>
    <property type="project" value="TreeGrafter"/>
</dbReference>
<keyword evidence="4" id="KW-0408">Iron</keyword>
<evidence type="ECO:0000256" key="3">
    <source>
        <dbReference type="PIRSR" id="PIRSR605708-1"/>
    </source>
</evidence>
<keyword evidence="4" id="KW-0479">Metal-binding</keyword>
<feature type="binding site" evidence="4">
    <location>
        <position position="370"/>
    </location>
    <ligand>
        <name>homogentisate</name>
        <dbReference type="ChEBI" id="CHEBI:16169"/>
    </ligand>
</feature>
<evidence type="ECO:0000256" key="2">
    <source>
        <dbReference type="ARBA" id="ARBA00007757"/>
    </source>
</evidence>
<evidence type="ECO:0000313" key="7">
    <source>
        <dbReference type="EMBL" id="QFG69013.1"/>
    </source>
</evidence>
<comment type="similarity">
    <text evidence="2">Belongs to the homogentisate dioxygenase family.</text>
</comment>
<dbReference type="KEGG" id="serw:FY030_10115"/>
<keyword evidence="7" id="KW-0223">Dioxygenase</keyword>
<dbReference type="InterPro" id="IPR005708">
    <property type="entry name" value="Homogentis_dOase"/>
</dbReference>
<keyword evidence="7" id="KW-0560">Oxidoreductase</keyword>
<dbReference type="InterPro" id="IPR014710">
    <property type="entry name" value="RmlC-like_jellyroll"/>
</dbReference>
<evidence type="ECO:0000256" key="5">
    <source>
        <dbReference type="SAM" id="MobiDB-lite"/>
    </source>
</evidence>
<feature type="domain" description="Homogentisate 1,2-dioxygenase C-terminal" evidence="6">
    <location>
        <begin position="309"/>
        <end position="405"/>
    </location>
</feature>
<gene>
    <name evidence="7" type="ORF">FY030_10115</name>
</gene>
<protein>
    <submittedName>
        <fullName evidence="7">Homogentisate 1,2-dioxygenase</fullName>
    </submittedName>
</protein>
<dbReference type="PANTHER" id="PTHR11056">
    <property type="entry name" value="HOMOGENTISATE 1,2-DIOXYGENASE"/>
    <property type="match status" value="1"/>
</dbReference>
<dbReference type="InterPro" id="IPR011051">
    <property type="entry name" value="RmlC_Cupin_sf"/>
</dbReference>
<dbReference type="GO" id="GO:0006570">
    <property type="term" value="P:tyrosine metabolic process"/>
    <property type="evidence" value="ECO:0007669"/>
    <property type="project" value="InterPro"/>
</dbReference>
<keyword evidence="8" id="KW-1185">Reference proteome</keyword>
<dbReference type="Proteomes" id="UP000326546">
    <property type="component" value="Chromosome"/>
</dbReference>
<feature type="binding site" evidence="4">
    <location>
        <position position="370"/>
    </location>
    <ligand>
        <name>Fe cation</name>
        <dbReference type="ChEBI" id="CHEBI:24875"/>
    </ligand>
</feature>
<dbReference type="CDD" id="cd02208">
    <property type="entry name" value="cupin_RmlC-like"/>
    <property type="match status" value="1"/>
</dbReference>
<evidence type="ECO:0000256" key="1">
    <source>
        <dbReference type="ARBA" id="ARBA00001962"/>
    </source>
</evidence>
<evidence type="ECO:0000313" key="8">
    <source>
        <dbReference type="Proteomes" id="UP000326546"/>
    </source>
</evidence>